<proteinExistence type="predicted"/>
<keyword evidence="2" id="KW-1185">Reference proteome</keyword>
<sequence>MPPPQDDARFIALAQPVLRGPGGLALTLKPGTGGTPLVAAAWPPGEDGRPTRCWGHSAPHEALPWLATPSRILALVDGHRPLLIAPARPWGHDGPPPDAPYPTVTSACVGGLAVFFVNTATQVRVFAADGVQAVELAPLDGAQIHAAWHADGHLWTAGMTPRPLDADGDTAGFGQALLMRWATRPLAVQASWRGRDLWPVDEAALPPAACADLLGVESWLGLLPGAHDQAPWLVGTPLTRGRHGLPPDVSPVWSWGLPAPDDYDYDAAVLARFDTRGAAFASAPPLALARVLQGHAPVALCAQGAAGASALLFTLARGSAPAPRAGQLHVCDVQVTDAPRPLVPTGLPTEAAHSLLTDLDAVHHSAFGFAAALTWQPPRAGAPAGGALLHSADGRHWRTVQQLDG</sequence>
<dbReference type="Proteomes" id="UP000663903">
    <property type="component" value="Chromosome"/>
</dbReference>
<dbReference type="AlphaFoldDB" id="A0A975CL79"/>
<dbReference type="EMBL" id="CP071796">
    <property type="protein sequence ID" value="QTD46244.1"/>
    <property type="molecule type" value="Genomic_DNA"/>
</dbReference>
<gene>
    <name evidence="1" type="ORF">J1M35_04910</name>
</gene>
<reference evidence="1" key="1">
    <citation type="submission" date="2021-03" db="EMBL/GenBank/DDBJ databases">
        <title>Ottowia sp. 27C isolated from the cloaca of a Giant Asian pond turtle (Heosemys grandis).</title>
        <authorList>
            <person name="Spergser J."/>
            <person name="Busse H.-J."/>
        </authorList>
    </citation>
    <scope>NUCLEOTIDE SEQUENCE</scope>
    <source>
        <strain evidence="1">27C</strain>
    </source>
</reference>
<evidence type="ECO:0000313" key="2">
    <source>
        <dbReference type="Proteomes" id="UP000663903"/>
    </source>
</evidence>
<evidence type="ECO:0000313" key="1">
    <source>
        <dbReference type="EMBL" id="QTD46244.1"/>
    </source>
</evidence>
<dbReference type="KEGG" id="otd:J1M35_04910"/>
<protein>
    <submittedName>
        <fullName evidence="1">Uncharacterized protein</fullName>
    </submittedName>
</protein>
<accession>A0A975CL79</accession>
<name>A0A975CL79_9BURK</name>
<dbReference type="RefSeq" id="WP_208010143.1">
    <property type="nucleotide sequence ID" value="NZ_CP071796.1"/>
</dbReference>
<organism evidence="1 2">
    <name type="scientific">Ottowia testudinis</name>
    <dbReference type="NCBI Taxonomy" id="2816950"/>
    <lineage>
        <taxon>Bacteria</taxon>
        <taxon>Pseudomonadati</taxon>
        <taxon>Pseudomonadota</taxon>
        <taxon>Betaproteobacteria</taxon>
        <taxon>Burkholderiales</taxon>
        <taxon>Comamonadaceae</taxon>
        <taxon>Ottowia</taxon>
    </lineage>
</organism>